<protein>
    <submittedName>
        <fullName evidence="1">Uncharacterized protein DUF4738</fullName>
    </submittedName>
</protein>
<gene>
    <name evidence="1" type="ORF">DFQ06_0791</name>
</gene>
<dbReference type="Proteomes" id="UP000294824">
    <property type="component" value="Unassembled WGS sequence"/>
</dbReference>
<dbReference type="AlphaFoldDB" id="A0A4R8MIX9"/>
<evidence type="ECO:0000313" key="2">
    <source>
        <dbReference type="Proteomes" id="UP000294824"/>
    </source>
</evidence>
<dbReference type="EMBL" id="SORL01000007">
    <property type="protein sequence ID" value="TDY63895.1"/>
    <property type="molecule type" value="Genomic_DNA"/>
</dbReference>
<comment type="caution">
    <text evidence="1">The sequence shown here is derived from an EMBL/GenBank/DDBJ whole genome shotgun (WGS) entry which is preliminary data.</text>
</comment>
<dbReference type="RefSeq" id="WP_133966094.1">
    <property type="nucleotide sequence ID" value="NZ_SORL01000007.1"/>
</dbReference>
<evidence type="ECO:0000313" key="1">
    <source>
        <dbReference type="EMBL" id="TDY63895.1"/>
    </source>
</evidence>
<accession>A0A4R8MIX9</accession>
<reference evidence="1 2" key="1">
    <citation type="submission" date="2019-03" db="EMBL/GenBank/DDBJ databases">
        <title>Genomic Encyclopedia of Type Strains, Phase III (KMG-III): the genomes of soil and plant-associated and newly described type strains.</title>
        <authorList>
            <person name="Whitman W."/>
        </authorList>
    </citation>
    <scope>NUCLEOTIDE SEQUENCE [LARGE SCALE GENOMIC DNA]</scope>
    <source>
        <strain evidence="1 2">CECT 8301</strain>
    </source>
</reference>
<dbReference type="Gene3D" id="2.40.128.510">
    <property type="entry name" value="Protein of unknown function DUF4738"/>
    <property type="match status" value="1"/>
</dbReference>
<name>A0A4R8MIX9_9FLAO</name>
<proteinExistence type="predicted"/>
<keyword evidence="2" id="KW-1185">Reference proteome</keyword>
<sequence>MKKLIFLILIISIIFAHFDGQERKYSNNRDVLQSSNLLESFSKKVKYTPNEPVEIVTDTILSTGFEVKLKYHSLENNFISNFTTDEDLSAKETHYKDFEAELRVLIHGELITEGLINKRLFKGYANVEFWKQAIMQHVWIDYQNSTDQYVQLNTSFRVLETETYKDFSILINSLGSIEIKEINLLSNTI</sequence>
<organism evidence="1 2">
    <name type="scientific">Algibacter lectus</name>
    <dbReference type="NCBI Taxonomy" id="221126"/>
    <lineage>
        <taxon>Bacteria</taxon>
        <taxon>Pseudomonadati</taxon>
        <taxon>Bacteroidota</taxon>
        <taxon>Flavobacteriia</taxon>
        <taxon>Flavobacteriales</taxon>
        <taxon>Flavobacteriaceae</taxon>
        <taxon>Algibacter</taxon>
    </lineage>
</organism>